<dbReference type="InterPro" id="IPR018739">
    <property type="entry name" value="DUF2281"/>
</dbReference>
<dbReference type="Gene3D" id="3.40.1620.10">
    <property type="entry name" value="YefM-like domain"/>
    <property type="match status" value="1"/>
</dbReference>
<dbReference type="Proteomes" id="UP000676506">
    <property type="component" value="Chromosome 1"/>
</dbReference>
<keyword evidence="3" id="KW-1185">Reference proteome</keyword>
<dbReference type="EMBL" id="CP072648">
    <property type="protein sequence ID" value="QUW02317.1"/>
    <property type="molecule type" value="Genomic_DNA"/>
</dbReference>
<protein>
    <submittedName>
        <fullName evidence="2">DUF2281 domain-containing protein</fullName>
    </submittedName>
</protein>
<dbReference type="Pfam" id="PF10047">
    <property type="entry name" value="DUF2281"/>
    <property type="match status" value="1"/>
</dbReference>
<proteinExistence type="predicted"/>
<sequence>MINTMARTFPLSAVTAKLPELLAGMAGGEELILTTDGVPVAVVTRLERASWPSVPGTAKDRSFWMSPDFDAPLEDFAEYME</sequence>
<reference evidence="2 3" key="1">
    <citation type="submission" date="2021-03" db="EMBL/GenBank/DDBJ databases">
        <title>Genomic and phenotypic characterization of Chloracidobacterium isolates provides evidence for multiple species.</title>
        <authorList>
            <person name="Saini M.K."/>
            <person name="Costas A.M.G."/>
            <person name="Tank M."/>
            <person name="Bryant D.A."/>
        </authorList>
    </citation>
    <scope>NUCLEOTIDE SEQUENCE [LARGE SCALE GENOMIC DNA]</scope>
    <source>
        <strain evidence="2 3">BV2-C</strain>
    </source>
</reference>
<evidence type="ECO:0000259" key="1">
    <source>
        <dbReference type="Pfam" id="PF10047"/>
    </source>
</evidence>
<evidence type="ECO:0000313" key="2">
    <source>
        <dbReference type="EMBL" id="QUW02317.1"/>
    </source>
</evidence>
<accession>A0ABX8B5S3</accession>
<feature type="domain" description="DUF2281" evidence="1">
    <location>
        <begin position="54"/>
        <end position="79"/>
    </location>
</feature>
<evidence type="ECO:0000313" key="3">
    <source>
        <dbReference type="Proteomes" id="UP000676506"/>
    </source>
</evidence>
<dbReference type="RefSeq" id="WP_211428207.1">
    <property type="nucleotide sequence ID" value="NZ_CP072648.1"/>
</dbReference>
<gene>
    <name evidence="2" type="ORF">J8C06_08100</name>
</gene>
<name>A0ABX8B5S3_9BACT</name>
<organism evidence="2 3">
    <name type="scientific">Chloracidobacterium validum</name>
    <dbReference type="NCBI Taxonomy" id="2821543"/>
    <lineage>
        <taxon>Bacteria</taxon>
        <taxon>Pseudomonadati</taxon>
        <taxon>Acidobacteriota</taxon>
        <taxon>Terriglobia</taxon>
        <taxon>Terriglobales</taxon>
        <taxon>Acidobacteriaceae</taxon>
        <taxon>Chloracidobacterium</taxon>
    </lineage>
</organism>